<accession>A0A6M8HY70</accession>
<proteinExistence type="predicted"/>
<dbReference type="AlphaFoldDB" id="A0A6M8HY70"/>
<protein>
    <submittedName>
        <fullName evidence="1">Uncharacterized protein</fullName>
    </submittedName>
</protein>
<keyword evidence="2" id="KW-1185">Reference proteome</keyword>
<evidence type="ECO:0000313" key="1">
    <source>
        <dbReference type="EMBL" id="QKE93127.1"/>
    </source>
</evidence>
<geneLocation type="plasmid" evidence="1 2">
    <name>unnamed1</name>
</geneLocation>
<gene>
    <name evidence="1" type="ORF">HN018_23375</name>
</gene>
<dbReference type="Proteomes" id="UP000500767">
    <property type="component" value="Plasmid unnamed1"/>
</dbReference>
<reference evidence="1 2" key="1">
    <citation type="journal article" date="2014" name="World J. Microbiol. Biotechnol.">
        <title>Biodiversity and physiological characteristics of Antarctic and Arctic lichens-associated bacteria.</title>
        <authorList>
            <person name="Lee Y.M."/>
            <person name="Kim E.H."/>
            <person name="Lee H.K."/>
            <person name="Hong S.G."/>
        </authorList>
    </citation>
    <scope>NUCLEOTIDE SEQUENCE [LARGE SCALE GENOMIC DNA]</scope>
    <source>
        <strain evidence="1 2">PAMC 26569</strain>
        <plasmid evidence="1">unnamed1</plasmid>
    </source>
</reference>
<dbReference type="RefSeq" id="WP_171833897.1">
    <property type="nucleotide sequence ID" value="NZ_CP053709.1"/>
</dbReference>
<organism evidence="1 2">
    <name type="scientific">Lichenicola cladoniae</name>
    <dbReference type="NCBI Taxonomy" id="1484109"/>
    <lineage>
        <taxon>Bacteria</taxon>
        <taxon>Pseudomonadati</taxon>
        <taxon>Pseudomonadota</taxon>
        <taxon>Alphaproteobacteria</taxon>
        <taxon>Acetobacterales</taxon>
        <taxon>Acetobacteraceae</taxon>
        <taxon>Lichenicola</taxon>
    </lineage>
</organism>
<dbReference type="KEGG" id="lck:HN018_23375"/>
<keyword evidence="1" id="KW-0614">Plasmid</keyword>
<dbReference type="EMBL" id="CP053709">
    <property type="protein sequence ID" value="QKE93127.1"/>
    <property type="molecule type" value="Genomic_DNA"/>
</dbReference>
<sequence length="65" mass="6889">MSPLSALGASDTYKGMVIVSGAVGVMRSYRLDVGLPDLACSWVTFDPAVIEFPSLQTSSLGRRNP</sequence>
<name>A0A6M8HY70_9PROT</name>
<evidence type="ECO:0000313" key="2">
    <source>
        <dbReference type="Proteomes" id="UP000500767"/>
    </source>
</evidence>